<dbReference type="EMBL" id="JAGRRH010000016">
    <property type="protein sequence ID" value="KAG7355033.1"/>
    <property type="molecule type" value="Genomic_DNA"/>
</dbReference>
<evidence type="ECO:0000259" key="4">
    <source>
        <dbReference type="PROSITE" id="PS50237"/>
    </source>
</evidence>
<comment type="caution">
    <text evidence="5">The sequence shown here is derived from an EMBL/GenBank/DDBJ whole genome shotgun (WGS) entry which is preliminary data.</text>
</comment>
<evidence type="ECO:0000256" key="3">
    <source>
        <dbReference type="SAM" id="MobiDB-lite"/>
    </source>
</evidence>
<dbReference type="Proteomes" id="UP000693970">
    <property type="component" value="Unassembled WGS sequence"/>
</dbReference>
<keyword evidence="2" id="KW-0833">Ubl conjugation pathway</keyword>
<protein>
    <submittedName>
        <fullName evidence="5">HECT-domain ubiquitin-transferase</fullName>
    </submittedName>
</protein>
<dbReference type="InterPro" id="IPR050409">
    <property type="entry name" value="E3_ubiq-protein_ligase"/>
</dbReference>
<dbReference type="CDD" id="cd00078">
    <property type="entry name" value="HECTc"/>
    <property type="match status" value="1"/>
</dbReference>
<feature type="region of interest" description="Disordered" evidence="3">
    <location>
        <begin position="1"/>
        <end position="20"/>
    </location>
</feature>
<evidence type="ECO:0000313" key="5">
    <source>
        <dbReference type="EMBL" id="KAG7355033.1"/>
    </source>
</evidence>
<gene>
    <name evidence="5" type="ORF">IV203_004389</name>
</gene>
<reference evidence="5" key="2">
    <citation type="submission" date="2021-04" db="EMBL/GenBank/DDBJ databases">
        <authorList>
            <person name="Podell S."/>
        </authorList>
    </citation>
    <scope>NUCLEOTIDE SEQUENCE</scope>
    <source>
        <strain evidence="5">Hildebrandi</strain>
    </source>
</reference>
<proteinExistence type="predicted"/>
<dbReference type="AlphaFoldDB" id="A0A9K3PPT5"/>
<dbReference type="FunFam" id="3.90.1750.10:FF:000079">
    <property type="entry name" value="E3 ubiquitin-protein ligase"/>
    <property type="match status" value="1"/>
</dbReference>
<sequence length="903" mass="99067">MPIFRIMGGNSSRSAATNFTNHNPAAANAATHQQQQQRPSHTTSLVSNNRHTYPGMRVSGLAPPVAAPGGPPPLVSNMFTPPSGMPGLPPRVGGDTSNSLLSATVGSSIGGMSGMAGSNVVIRGSTVGGPAASAPPAPSAPSGPETHSSASTGTHSAPLAASDSSSATLRPGAYAVTRTTTGPGQVYRVTVPPGVRPGAEFTVHAGTRRVRVRCPAASRPGHSLQITLPPEPTMHNQLLKMAPLTSSDTDGKTPGGGAVPMTPEVQKVNKVASESGGTAQTFLVTIPPNIYPGMQFTVNVPDAGQRFMVTCPPNAGPNMRVRIVPPTPPREEPMAAPTTQVFEVSVPNGVRPNQPFTLMANGQRVLVTCPPNVVPGQRIRFQLPVHQIVSNIQLSYESEKSSGWCRTVRVNDLKFQWVRMNKNNDEEMKDGSNADGIPSAAASSATHTLDDMKTFDFSKAAYVRKLQMLEGNDARMRTGQVTLIPAQEAVVESRLVYNNKTLLSYADIASVQTKGLEEKTAWFQSICKELLADWDDGHVKLVVRRHSLLNDSVDAVMSLGREDMRKRWRIEFLGEPGIDAGGVSREWFQLLTEQIFDPDFGLWQSSVNNQMCMTINPASNVSCPDDHLIYFRFLGRILGRALFDQQLVKGHMARHIYKHLLGWPITFEDLEMQDEEYYTSLKKFTTMENVENMCLDFTVTEETLGVRRDVELIPGGNMKEVTAENLPQYLEANLKYRMLERTKAQITELLLGFFDIVPEPALTVFDANELELILCGLPTIDMDDWINNTIYMGYFEVKGRRDKVVEWFWDVVRNDFDQEMKARLLQFVTGTSGVPTRGFSVLQGNEGVIKKFCVNGVSRDQYCYPRAHTCFNRIDLPNYTSKKELYEKLKAAITLSSVGFDME</sequence>
<feature type="active site" description="Glycyl thioester intermediate" evidence="2">
    <location>
        <position position="870"/>
    </location>
</feature>
<dbReference type="GO" id="GO:0061630">
    <property type="term" value="F:ubiquitin protein ligase activity"/>
    <property type="evidence" value="ECO:0007669"/>
    <property type="project" value="TreeGrafter"/>
</dbReference>
<dbReference type="FunFam" id="3.30.2410.10:FF:000009">
    <property type="entry name" value="Probable E3 ubiquitin-protein ligase HECTD2"/>
    <property type="match status" value="1"/>
</dbReference>
<dbReference type="PANTHER" id="PTHR11254">
    <property type="entry name" value="HECT DOMAIN UBIQUITIN-PROTEIN LIGASE"/>
    <property type="match status" value="1"/>
</dbReference>
<feature type="region of interest" description="Disordered" evidence="3">
    <location>
        <begin position="27"/>
        <end position="100"/>
    </location>
</feature>
<feature type="domain" description="HECT" evidence="4">
    <location>
        <begin position="560"/>
        <end position="903"/>
    </location>
</feature>
<dbReference type="GO" id="GO:0016567">
    <property type="term" value="P:protein ubiquitination"/>
    <property type="evidence" value="ECO:0007669"/>
    <property type="project" value="TreeGrafter"/>
</dbReference>
<dbReference type="PROSITE" id="PS50237">
    <property type="entry name" value="HECT"/>
    <property type="match status" value="1"/>
</dbReference>
<keyword evidence="6" id="KW-1185">Reference proteome</keyword>
<evidence type="ECO:0000313" key="6">
    <source>
        <dbReference type="Proteomes" id="UP000693970"/>
    </source>
</evidence>
<evidence type="ECO:0000256" key="2">
    <source>
        <dbReference type="PROSITE-ProRule" id="PRU00104"/>
    </source>
</evidence>
<name>A0A9K3PPT5_9STRA</name>
<dbReference type="OrthoDB" id="36608at2759"/>
<evidence type="ECO:0000256" key="1">
    <source>
        <dbReference type="ARBA" id="ARBA00022679"/>
    </source>
</evidence>
<dbReference type="Pfam" id="PF00632">
    <property type="entry name" value="HECT"/>
    <property type="match status" value="1"/>
</dbReference>
<dbReference type="GO" id="GO:0005737">
    <property type="term" value="C:cytoplasm"/>
    <property type="evidence" value="ECO:0007669"/>
    <property type="project" value="TreeGrafter"/>
</dbReference>
<feature type="compositionally biased region" description="Low complexity" evidence="3">
    <location>
        <begin position="27"/>
        <end position="37"/>
    </location>
</feature>
<dbReference type="PANTHER" id="PTHR11254:SF440">
    <property type="entry name" value="E3 UBIQUITIN-PROTEIN LIGASE NEDD-4"/>
    <property type="match status" value="1"/>
</dbReference>
<feature type="compositionally biased region" description="Polar residues" evidence="3">
    <location>
        <begin position="38"/>
        <end position="51"/>
    </location>
</feature>
<dbReference type="GO" id="GO:0006511">
    <property type="term" value="P:ubiquitin-dependent protein catabolic process"/>
    <property type="evidence" value="ECO:0007669"/>
    <property type="project" value="TreeGrafter"/>
</dbReference>
<accession>A0A9K3PPT5</accession>
<feature type="compositionally biased region" description="Low complexity" evidence="3">
    <location>
        <begin position="142"/>
        <end position="167"/>
    </location>
</feature>
<reference evidence="5" key="1">
    <citation type="journal article" date="2021" name="Sci. Rep.">
        <title>Diploid genomic architecture of Nitzschia inconspicua, an elite biomass production diatom.</title>
        <authorList>
            <person name="Oliver A."/>
            <person name="Podell S."/>
            <person name="Pinowska A."/>
            <person name="Traller J.C."/>
            <person name="Smith S.R."/>
            <person name="McClure R."/>
            <person name="Beliaev A."/>
            <person name="Bohutskyi P."/>
            <person name="Hill E.A."/>
            <person name="Rabines A."/>
            <person name="Zheng H."/>
            <person name="Allen L.Z."/>
            <person name="Kuo A."/>
            <person name="Grigoriev I.V."/>
            <person name="Allen A.E."/>
            <person name="Hazlebeck D."/>
            <person name="Allen E.E."/>
        </authorList>
    </citation>
    <scope>NUCLEOTIDE SEQUENCE</scope>
    <source>
        <strain evidence="5">Hildebrandi</strain>
    </source>
</reference>
<keyword evidence="1" id="KW-0808">Transferase</keyword>
<organism evidence="5 6">
    <name type="scientific">Nitzschia inconspicua</name>
    <dbReference type="NCBI Taxonomy" id="303405"/>
    <lineage>
        <taxon>Eukaryota</taxon>
        <taxon>Sar</taxon>
        <taxon>Stramenopiles</taxon>
        <taxon>Ochrophyta</taxon>
        <taxon>Bacillariophyta</taxon>
        <taxon>Bacillariophyceae</taxon>
        <taxon>Bacillariophycidae</taxon>
        <taxon>Bacillariales</taxon>
        <taxon>Bacillariaceae</taxon>
        <taxon>Nitzschia</taxon>
    </lineage>
</organism>
<feature type="region of interest" description="Disordered" evidence="3">
    <location>
        <begin position="127"/>
        <end position="168"/>
    </location>
</feature>
<dbReference type="SMART" id="SM00119">
    <property type="entry name" value="HECTc"/>
    <property type="match status" value="1"/>
</dbReference>
<dbReference type="InterPro" id="IPR000569">
    <property type="entry name" value="HECT_dom"/>
</dbReference>
<feature type="compositionally biased region" description="Pro residues" evidence="3">
    <location>
        <begin position="65"/>
        <end position="74"/>
    </location>
</feature>